<protein>
    <submittedName>
        <fullName evidence="2">Uncharacterized protein</fullName>
    </submittedName>
</protein>
<dbReference type="EMBL" id="WIGO01000273">
    <property type="protein sequence ID" value="KAF6820350.1"/>
    <property type="molecule type" value="Genomic_DNA"/>
</dbReference>
<feature type="region of interest" description="Disordered" evidence="1">
    <location>
        <begin position="150"/>
        <end position="199"/>
    </location>
</feature>
<feature type="compositionally biased region" description="Polar residues" evidence="1">
    <location>
        <begin position="165"/>
        <end position="174"/>
    </location>
</feature>
<sequence>MPSGNQADRWESVNMTALQAGGDCLLEWHLPKAVNVFGCSLVCWEKSSRQAVAVVLAHPKMRAAGGIASAVLSRSPSFQVCHGTNSRSSSPRVNSTPVPACRALRTVRRATETCLAEHVDDLVEDVALPDDEALVHTDSAVPRVSGAVGVSMGTRRSARQPCYTVETSTASSGQELLPDSEHPSLRRQYPAPTNDNKWP</sequence>
<dbReference type="Proteomes" id="UP000654918">
    <property type="component" value="Unassembled WGS sequence"/>
</dbReference>
<reference evidence="2" key="1">
    <citation type="journal article" date="2020" name="Phytopathology">
        <title>Genome Sequence Resources of Colletotrichum truncatum, C. plurivorum, C. musicola, and C. sojae: Four Species Pathogenic to Soybean (Glycine max).</title>
        <authorList>
            <person name="Rogerio F."/>
            <person name="Boufleur T.R."/>
            <person name="Ciampi-Guillardi M."/>
            <person name="Sukno S.A."/>
            <person name="Thon M.R."/>
            <person name="Massola Junior N.S."/>
            <person name="Baroncelli R."/>
        </authorList>
    </citation>
    <scope>NUCLEOTIDE SEQUENCE</scope>
    <source>
        <strain evidence="2">LFN00145</strain>
    </source>
</reference>
<keyword evidence="3" id="KW-1185">Reference proteome</keyword>
<proteinExistence type="predicted"/>
<evidence type="ECO:0000256" key="1">
    <source>
        <dbReference type="SAM" id="MobiDB-lite"/>
    </source>
</evidence>
<gene>
    <name evidence="2" type="ORF">CPLU01_12784</name>
</gene>
<comment type="caution">
    <text evidence="2">The sequence shown here is derived from an EMBL/GenBank/DDBJ whole genome shotgun (WGS) entry which is preliminary data.</text>
</comment>
<accession>A0A8H6JX23</accession>
<evidence type="ECO:0000313" key="2">
    <source>
        <dbReference type="EMBL" id="KAF6820350.1"/>
    </source>
</evidence>
<dbReference type="AlphaFoldDB" id="A0A8H6JX23"/>
<organism evidence="2 3">
    <name type="scientific">Colletotrichum plurivorum</name>
    <dbReference type="NCBI Taxonomy" id="2175906"/>
    <lineage>
        <taxon>Eukaryota</taxon>
        <taxon>Fungi</taxon>
        <taxon>Dikarya</taxon>
        <taxon>Ascomycota</taxon>
        <taxon>Pezizomycotina</taxon>
        <taxon>Sordariomycetes</taxon>
        <taxon>Hypocreomycetidae</taxon>
        <taxon>Glomerellales</taxon>
        <taxon>Glomerellaceae</taxon>
        <taxon>Colletotrichum</taxon>
        <taxon>Colletotrichum orchidearum species complex</taxon>
    </lineage>
</organism>
<evidence type="ECO:0000313" key="3">
    <source>
        <dbReference type="Proteomes" id="UP000654918"/>
    </source>
</evidence>
<name>A0A8H6JX23_9PEZI</name>